<dbReference type="EMBL" id="JAIZAY010000008">
    <property type="protein sequence ID" value="KAJ8037697.1"/>
    <property type="molecule type" value="Genomic_DNA"/>
</dbReference>
<feature type="transmembrane region" description="Helical" evidence="10">
    <location>
        <begin position="12"/>
        <end position="33"/>
    </location>
</feature>
<dbReference type="GO" id="GO:0000139">
    <property type="term" value="C:Golgi membrane"/>
    <property type="evidence" value="ECO:0007669"/>
    <property type="project" value="UniProtKB-SubCell"/>
</dbReference>
<gene>
    <name evidence="11" type="ORF">HOLleu_18587</name>
</gene>
<comment type="similarity">
    <text evidence="2">Belongs to the galactose-3-O-sulfotransferase family.</text>
</comment>
<dbReference type="GO" id="GO:0001733">
    <property type="term" value="F:galactosylceramide sulfotransferase activity"/>
    <property type="evidence" value="ECO:0007669"/>
    <property type="project" value="InterPro"/>
</dbReference>
<dbReference type="InterPro" id="IPR009729">
    <property type="entry name" value="Gal-3-0_sulfotransfrase"/>
</dbReference>
<evidence type="ECO:0000256" key="4">
    <source>
        <dbReference type="ARBA" id="ARBA00022692"/>
    </source>
</evidence>
<keyword evidence="12" id="KW-1185">Reference proteome</keyword>
<keyword evidence="8 10" id="KW-0472">Membrane</keyword>
<dbReference type="SUPFAM" id="SSF52540">
    <property type="entry name" value="P-loop containing nucleoside triphosphate hydrolases"/>
    <property type="match status" value="1"/>
</dbReference>
<dbReference type="Proteomes" id="UP001152320">
    <property type="component" value="Chromosome 8"/>
</dbReference>
<dbReference type="Gene3D" id="3.40.50.300">
    <property type="entry name" value="P-loop containing nucleotide triphosphate hydrolases"/>
    <property type="match status" value="1"/>
</dbReference>
<evidence type="ECO:0000256" key="1">
    <source>
        <dbReference type="ARBA" id="ARBA00004323"/>
    </source>
</evidence>
<reference evidence="11" key="1">
    <citation type="submission" date="2021-10" db="EMBL/GenBank/DDBJ databases">
        <title>Tropical sea cucumber genome reveals ecological adaptation and Cuvierian tubules defense mechanism.</title>
        <authorList>
            <person name="Chen T."/>
        </authorList>
    </citation>
    <scope>NUCLEOTIDE SEQUENCE</scope>
    <source>
        <strain evidence="11">Nanhai2018</strain>
        <tissue evidence="11">Muscle</tissue>
    </source>
</reference>
<keyword evidence="5" id="KW-0735">Signal-anchor</keyword>
<keyword evidence="7" id="KW-0333">Golgi apparatus</keyword>
<proteinExistence type="inferred from homology"/>
<keyword evidence="4 10" id="KW-0812">Transmembrane</keyword>
<dbReference type="InterPro" id="IPR027417">
    <property type="entry name" value="P-loop_NTPase"/>
</dbReference>
<name>A0A9Q1C325_HOLLE</name>
<comment type="caution">
    <text evidence="11">The sequence shown here is derived from an EMBL/GenBank/DDBJ whole genome shotgun (WGS) entry which is preliminary data.</text>
</comment>
<evidence type="ECO:0000313" key="12">
    <source>
        <dbReference type="Proteomes" id="UP001152320"/>
    </source>
</evidence>
<evidence type="ECO:0000256" key="6">
    <source>
        <dbReference type="ARBA" id="ARBA00022989"/>
    </source>
</evidence>
<evidence type="ECO:0000256" key="5">
    <source>
        <dbReference type="ARBA" id="ARBA00022968"/>
    </source>
</evidence>
<sequence length="387" mass="45627">MADRFHFSKRKVTIAIFVIATTGLIIFCFNLHLQSSAFHRPGNEKKKQGFTDSHRFPVPIDEPSCSPPVDRVVLLKNHKAAGGTLAAIIGRYGYRKDLDFALGKSGPFYETTRLIPFSRKTVLHFKNFDQYGYQMLTSQARYNRTELDYVVPNAKYISIIRNPVNHLESVFGFFRMGKKFKLTEFENPLEEFMKKPDFYLNQSALEYNLPSKLLNNGQLFNFGMEPEDMLNSHKVKRKLAEMDSEIDLILIAEYFDESMILMKRFFCWKLSDILYLHENVRNRSEKARYEISPSLEEKILSWNAKDVIMYNHFNKTFWNKVKEYGPSFEKDLAEFRRIQKVDCKTMENTFKVQNLCEYLQFRNTRLLREIKFEMTRRSGPPDGFLGW</sequence>
<protein>
    <submittedName>
        <fullName evidence="11">Galactosylceramide sulfotransferase</fullName>
    </submittedName>
</protein>
<evidence type="ECO:0000256" key="2">
    <source>
        <dbReference type="ARBA" id="ARBA00008124"/>
    </source>
</evidence>
<keyword evidence="9" id="KW-0325">Glycoprotein</keyword>
<evidence type="ECO:0000313" key="11">
    <source>
        <dbReference type="EMBL" id="KAJ8037697.1"/>
    </source>
</evidence>
<dbReference type="OrthoDB" id="514299at2759"/>
<evidence type="ECO:0000256" key="8">
    <source>
        <dbReference type="ARBA" id="ARBA00023136"/>
    </source>
</evidence>
<dbReference type="Pfam" id="PF06990">
    <property type="entry name" value="Gal-3-0_sulfotr"/>
    <property type="match status" value="1"/>
</dbReference>
<organism evidence="11 12">
    <name type="scientific">Holothuria leucospilota</name>
    <name type="common">Black long sea cucumber</name>
    <name type="synonym">Mertensiothuria leucospilota</name>
    <dbReference type="NCBI Taxonomy" id="206669"/>
    <lineage>
        <taxon>Eukaryota</taxon>
        <taxon>Metazoa</taxon>
        <taxon>Echinodermata</taxon>
        <taxon>Eleutherozoa</taxon>
        <taxon>Echinozoa</taxon>
        <taxon>Holothuroidea</taxon>
        <taxon>Aspidochirotacea</taxon>
        <taxon>Aspidochirotida</taxon>
        <taxon>Holothuriidae</taxon>
        <taxon>Holothuria</taxon>
    </lineage>
</organism>
<dbReference type="GO" id="GO:0009247">
    <property type="term" value="P:glycolipid biosynthetic process"/>
    <property type="evidence" value="ECO:0007669"/>
    <property type="project" value="InterPro"/>
</dbReference>
<dbReference type="PANTHER" id="PTHR14647">
    <property type="entry name" value="GALACTOSE-3-O-SULFOTRANSFERASE"/>
    <property type="match status" value="1"/>
</dbReference>
<accession>A0A9Q1C325</accession>
<keyword evidence="6 10" id="KW-1133">Transmembrane helix</keyword>
<evidence type="ECO:0000256" key="3">
    <source>
        <dbReference type="ARBA" id="ARBA00022679"/>
    </source>
</evidence>
<keyword evidence="3" id="KW-0808">Transferase</keyword>
<evidence type="ECO:0000256" key="9">
    <source>
        <dbReference type="ARBA" id="ARBA00023180"/>
    </source>
</evidence>
<evidence type="ECO:0000256" key="10">
    <source>
        <dbReference type="SAM" id="Phobius"/>
    </source>
</evidence>
<evidence type="ECO:0000256" key="7">
    <source>
        <dbReference type="ARBA" id="ARBA00023034"/>
    </source>
</evidence>
<dbReference type="PANTHER" id="PTHR14647:SF87">
    <property type="entry name" value="PUTATIVE-RELATED"/>
    <property type="match status" value="1"/>
</dbReference>
<dbReference type="AlphaFoldDB" id="A0A9Q1C325"/>
<comment type="subcellular location">
    <subcellularLocation>
        <location evidence="1">Golgi apparatus membrane</location>
        <topology evidence="1">Single-pass type II membrane protein</topology>
    </subcellularLocation>
</comment>